<gene>
    <name evidence="1" type="ORF">LCGC14_2512930</name>
</gene>
<reference evidence="1" key="1">
    <citation type="journal article" date="2015" name="Nature">
        <title>Complex archaea that bridge the gap between prokaryotes and eukaryotes.</title>
        <authorList>
            <person name="Spang A."/>
            <person name="Saw J.H."/>
            <person name="Jorgensen S.L."/>
            <person name="Zaremba-Niedzwiedzka K."/>
            <person name="Martijn J."/>
            <person name="Lind A.E."/>
            <person name="van Eijk R."/>
            <person name="Schleper C."/>
            <person name="Guy L."/>
            <person name="Ettema T.J."/>
        </authorList>
    </citation>
    <scope>NUCLEOTIDE SEQUENCE</scope>
</reference>
<organism evidence="1">
    <name type="scientific">marine sediment metagenome</name>
    <dbReference type="NCBI Taxonomy" id="412755"/>
    <lineage>
        <taxon>unclassified sequences</taxon>
        <taxon>metagenomes</taxon>
        <taxon>ecological metagenomes</taxon>
    </lineage>
</organism>
<sequence>MGERDVTLILVTFVIILILMPFISAAPPPQKNVNINTGLEVEFTEIDFIENGQFHLFNAHVFNISTGLEVTNSTTTCKFSLFDNTGFHLINEVVMTYELDAEDWDYNVTGGNFTRNGIYSALIHCFTAEIGGFVSFNLEVTETGFEDKQPEIIYAVLLILMFLLDL</sequence>
<feature type="non-terminal residue" evidence="1">
    <location>
        <position position="166"/>
    </location>
</feature>
<accession>A0A0F9DS39</accession>
<evidence type="ECO:0000313" key="1">
    <source>
        <dbReference type="EMBL" id="KKL14713.1"/>
    </source>
</evidence>
<dbReference type="AlphaFoldDB" id="A0A0F9DS39"/>
<proteinExistence type="predicted"/>
<dbReference type="EMBL" id="LAZR01040349">
    <property type="protein sequence ID" value="KKL14713.1"/>
    <property type="molecule type" value="Genomic_DNA"/>
</dbReference>
<comment type="caution">
    <text evidence="1">The sequence shown here is derived from an EMBL/GenBank/DDBJ whole genome shotgun (WGS) entry which is preliminary data.</text>
</comment>
<protein>
    <submittedName>
        <fullName evidence="1">Uncharacterized protein</fullName>
    </submittedName>
</protein>
<name>A0A0F9DS39_9ZZZZ</name>